<organism evidence="2 3">
    <name type="scientific">Genlisea aurea</name>
    <dbReference type="NCBI Taxonomy" id="192259"/>
    <lineage>
        <taxon>Eukaryota</taxon>
        <taxon>Viridiplantae</taxon>
        <taxon>Streptophyta</taxon>
        <taxon>Embryophyta</taxon>
        <taxon>Tracheophyta</taxon>
        <taxon>Spermatophyta</taxon>
        <taxon>Magnoliopsida</taxon>
        <taxon>eudicotyledons</taxon>
        <taxon>Gunneridae</taxon>
        <taxon>Pentapetalae</taxon>
        <taxon>asterids</taxon>
        <taxon>lamiids</taxon>
        <taxon>Lamiales</taxon>
        <taxon>Lentibulariaceae</taxon>
        <taxon>Genlisea</taxon>
    </lineage>
</organism>
<sequence>SMATKIEASVEMKSDADKVWESIKESTTLFPKALPRQYASIDLLQGDGKSVDSVRLIKFHHGTTKEKIVGFDEEGKTIVFAVTEGNLLKYADNVKATVSVTGSDGCSVKWCMEFDKMSEEAPDPELMKGFAVECFQDLDAY</sequence>
<dbReference type="Pfam" id="PF00407">
    <property type="entry name" value="Bet_v_1"/>
    <property type="match status" value="1"/>
</dbReference>
<dbReference type="OrthoDB" id="1567931at2759"/>
<dbReference type="AlphaFoldDB" id="S8CIZ3"/>
<name>S8CIZ3_9LAMI</name>
<dbReference type="PANTHER" id="PTHR31907">
    <property type="entry name" value="MLP-LIKE PROTEIN 423"/>
    <property type="match status" value="1"/>
</dbReference>
<dbReference type="Gene3D" id="3.30.530.20">
    <property type="match status" value="1"/>
</dbReference>
<accession>S8CIZ3</accession>
<feature type="non-terminal residue" evidence="2">
    <location>
        <position position="1"/>
    </location>
</feature>
<gene>
    <name evidence="2" type="ORF">M569_08073</name>
</gene>
<dbReference type="SUPFAM" id="SSF55961">
    <property type="entry name" value="Bet v1-like"/>
    <property type="match status" value="1"/>
</dbReference>
<proteinExistence type="predicted"/>
<keyword evidence="3" id="KW-1185">Reference proteome</keyword>
<dbReference type="SMART" id="SM01037">
    <property type="entry name" value="Bet_v_1"/>
    <property type="match status" value="1"/>
</dbReference>
<dbReference type="InterPro" id="IPR023393">
    <property type="entry name" value="START-like_dom_sf"/>
</dbReference>
<protein>
    <recommendedName>
        <fullName evidence="1">Bet v I/Major latex protein domain-containing protein</fullName>
    </recommendedName>
</protein>
<comment type="caution">
    <text evidence="2">The sequence shown here is derived from an EMBL/GenBank/DDBJ whole genome shotgun (WGS) entry which is preliminary data.</text>
</comment>
<dbReference type="GO" id="GO:0006952">
    <property type="term" value="P:defense response"/>
    <property type="evidence" value="ECO:0007669"/>
    <property type="project" value="InterPro"/>
</dbReference>
<dbReference type="Proteomes" id="UP000015453">
    <property type="component" value="Unassembled WGS sequence"/>
</dbReference>
<dbReference type="InterPro" id="IPR000916">
    <property type="entry name" value="Bet_v_I/MLP"/>
</dbReference>
<evidence type="ECO:0000313" key="2">
    <source>
        <dbReference type="EMBL" id="EPS66705.1"/>
    </source>
</evidence>
<reference evidence="2 3" key="1">
    <citation type="journal article" date="2013" name="BMC Genomics">
        <title>The miniature genome of a carnivorous plant Genlisea aurea contains a low number of genes and short non-coding sequences.</title>
        <authorList>
            <person name="Leushkin E.V."/>
            <person name="Sutormin R.A."/>
            <person name="Nabieva E.R."/>
            <person name="Penin A.A."/>
            <person name="Kondrashov A.S."/>
            <person name="Logacheva M.D."/>
        </authorList>
    </citation>
    <scope>NUCLEOTIDE SEQUENCE [LARGE SCALE GENOMIC DNA]</scope>
</reference>
<feature type="domain" description="Bet v I/Major latex protein" evidence="1">
    <location>
        <begin position="1"/>
        <end position="141"/>
    </location>
</feature>
<dbReference type="CDD" id="cd07816">
    <property type="entry name" value="Bet_v1-like"/>
    <property type="match status" value="1"/>
</dbReference>
<evidence type="ECO:0000313" key="3">
    <source>
        <dbReference type="Proteomes" id="UP000015453"/>
    </source>
</evidence>
<dbReference type="InterPro" id="IPR051761">
    <property type="entry name" value="MLP-like_ligand-binding"/>
</dbReference>
<evidence type="ECO:0000259" key="1">
    <source>
        <dbReference type="SMART" id="SM01037"/>
    </source>
</evidence>
<dbReference type="EMBL" id="AUSU01003526">
    <property type="protein sequence ID" value="EPS66705.1"/>
    <property type="molecule type" value="Genomic_DNA"/>
</dbReference>
<feature type="non-terminal residue" evidence="2">
    <location>
        <position position="141"/>
    </location>
</feature>